<feature type="region of interest" description="Disordered" evidence="2">
    <location>
        <begin position="1"/>
        <end position="29"/>
    </location>
</feature>
<keyword evidence="1" id="KW-0175">Coiled coil</keyword>
<dbReference type="Proteomes" id="UP001597231">
    <property type="component" value="Unassembled WGS sequence"/>
</dbReference>
<gene>
    <name evidence="3" type="ORF">ACFQ38_17260</name>
</gene>
<proteinExistence type="predicted"/>
<keyword evidence="4" id="KW-1185">Reference proteome</keyword>
<name>A0ABW3U220_9BACL</name>
<feature type="compositionally biased region" description="Polar residues" evidence="2">
    <location>
        <begin position="9"/>
        <end position="28"/>
    </location>
</feature>
<protein>
    <submittedName>
        <fullName evidence="3">Uncharacterized protein</fullName>
    </submittedName>
</protein>
<dbReference type="EMBL" id="JBHTLT010000131">
    <property type="protein sequence ID" value="MFD1206848.1"/>
    <property type="molecule type" value="Genomic_DNA"/>
</dbReference>
<evidence type="ECO:0000313" key="4">
    <source>
        <dbReference type="Proteomes" id="UP001597231"/>
    </source>
</evidence>
<reference evidence="4" key="1">
    <citation type="journal article" date="2019" name="Int. J. Syst. Evol. Microbiol.">
        <title>The Global Catalogue of Microorganisms (GCM) 10K type strain sequencing project: providing services to taxonomists for standard genome sequencing and annotation.</title>
        <authorList>
            <consortium name="The Broad Institute Genomics Platform"/>
            <consortium name="The Broad Institute Genome Sequencing Center for Infectious Disease"/>
            <person name="Wu L."/>
            <person name="Ma J."/>
        </authorList>
    </citation>
    <scope>NUCLEOTIDE SEQUENCE [LARGE SCALE GENOMIC DNA]</scope>
    <source>
        <strain evidence="4">CCUG 53915</strain>
    </source>
</reference>
<evidence type="ECO:0000256" key="1">
    <source>
        <dbReference type="SAM" id="Coils"/>
    </source>
</evidence>
<sequence>MSDYRNRSENSSTIKEMDFTKSQIGQSGNSDVDVNVNVMVDTSSLAYAYLCSMLATNKMTNQEFETALEKLEELTIRKQEKDKYRKDSLGVENIDRYRQKRRQYFW</sequence>
<feature type="coiled-coil region" evidence="1">
    <location>
        <begin position="54"/>
        <end position="81"/>
    </location>
</feature>
<accession>A0ABW3U220</accession>
<comment type="caution">
    <text evidence="3">The sequence shown here is derived from an EMBL/GenBank/DDBJ whole genome shotgun (WGS) entry which is preliminary data.</text>
</comment>
<evidence type="ECO:0000313" key="3">
    <source>
        <dbReference type="EMBL" id="MFD1206848.1"/>
    </source>
</evidence>
<organism evidence="3 4">
    <name type="scientific">Sporosarcina contaminans</name>
    <dbReference type="NCBI Taxonomy" id="633403"/>
    <lineage>
        <taxon>Bacteria</taxon>
        <taxon>Bacillati</taxon>
        <taxon>Bacillota</taxon>
        <taxon>Bacilli</taxon>
        <taxon>Bacillales</taxon>
        <taxon>Caryophanaceae</taxon>
        <taxon>Sporosarcina</taxon>
    </lineage>
</organism>
<evidence type="ECO:0000256" key="2">
    <source>
        <dbReference type="SAM" id="MobiDB-lite"/>
    </source>
</evidence>
<dbReference type="RefSeq" id="WP_336823395.1">
    <property type="nucleotide sequence ID" value="NZ_JBHTLT010000131.1"/>
</dbReference>